<protein>
    <submittedName>
        <fullName evidence="2">Uncharacterized protein</fullName>
    </submittedName>
</protein>
<accession>A0ABR1GRI1</accession>
<sequence length="220" mass="24653">MAPLDRVAERALSHLPQRDTPNPSLAGDSNSLNSGTARPRYTPQPADFGAAANANASDRRKSPEPISIGSPTMQPAREPPVVGYTAAVNNAQPAYGPPLTPFMPPKLIKFMDNQFPSRSDYRDEMMDLGIASSYWLKVMDNHFKQDEDADNAEIRLVTYLDSIMREWYSVNRPEIPGGPRGLAKLRFLDFKLKLRLHDMGYEREVARTQEGLQGAEAHWR</sequence>
<organism evidence="2 3">
    <name type="scientific">Neonectria punicea</name>
    <dbReference type="NCBI Taxonomy" id="979145"/>
    <lineage>
        <taxon>Eukaryota</taxon>
        <taxon>Fungi</taxon>
        <taxon>Dikarya</taxon>
        <taxon>Ascomycota</taxon>
        <taxon>Pezizomycotina</taxon>
        <taxon>Sordariomycetes</taxon>
        <taxon>Hypocreomycetidae</taxon>
        <taxon>Hypocreales</taxon>
        <taxon>Nectriaceae</taxon>
        <taxon>Neonectria</taxon>
    </lineage>
</organism>
<reference evidence="2 3" key="1">
    <citation type="journal article" date="2025" name="Microbiol. Resour. Announc.">
        <title>Draft genome sequences for Neonectria magnoliae and Neonectria punicea, canker pathogens of Liriodendron tulipifera and Acer saccharum in West Virginia.</title>
        <authorList>
            <person name="Petronek H.M."/>
            <person name="Kasson M.T."/>
            <person name="Metheny A.M."/>
            <person name="Stauder C.M."/>
            <person name="Lovett B."/>
            <person name="Lynch S.C."/>
            <person name="Garnas J.R."/>
            <person name="Kasson L.R."/>
            <person name="Stajich J.E."/>
        </authorList>
    </citation>
    <scope>NUCLEOTIDE SEQUENCE [LARGE SCALE GENOMIC DNA]</scope>
    <source>
        <strain evidence="2 3">NRRL 64653</strain>
    </source>
</reference>
<name>A0ABR1GRI1_9HYPO</name>
<evidence type="ECO:0000256" key="1">
    <source>
        <dbReference type="SAM" id="MobiDB-lite"/>
    </source>
</evidence>
<feature type="compositionally biased region" description="Basic and acidic residues" evidence="1">
    <location>
        <begin position="1"/>
        <end position="12"/>
    </location>
</feature>
<gene>
    <name evidence="2" type="ORF">QQX98_009864</name>
</gene>
<dbReference type="EMBL" id="JAZAVJ010000203">
    <property type="protein sequence ID" value="KAK7407993.1"/>
    <property type="molecule type" value="Genomic_DNA"/>
</dbReference>
<feature type="region of interest" description="Disordered" evidence="1">
    <location>
        <begin position="1"/>
        <end position="78"/>
    </location>
</feature>
<evidence type="ECO:0000313" key="2">
    <source>
        <dbReference type="EMBL" id="KAK7407993.1"/>
    </source>
</evidence>
<evidence type="ECO:0000313" key="3">
    <source>
        <dbReference type="Proteomes" id="UP001498476"/>
    </source>
</evidence>
<comment type="caution">
    <text evidence="2">The sequence shown here is derived from an EMBL/GenBank/DDBJ whole genome shotgun (WGS) entry which is preliminary data.</text>
</comment>
<dbReference type="Proteomes" id="UP001498476">
    <property type="component" value="Unassembled WGS sequence"/>
</dbReference>
<proteinExistence type="predicted"/>
<keyword evidence="3" id="KW-1185">Reference proteome</keyword>
<feature type="compositionally biased region" description="Polar residues" evidence="1">
    <location>
        <begin position="19"/>
        <end position="36"/>
    </location>
</feature>